<organism evidence="2 3">
    <name type="scientific">Hypsibius exemplaris</name>
    <name type="common">Freshwater tardigrade</name>
    <dbReference type="NCBI Taxonomy" id="2072580"/>
    <lineage>
        <taxon>Eukaryota</taxon>
        <taxon>Metazoa</taxon>
        <taxon>Ecdysozoa</taxon>
        <taxon>Tardigrada</taxon>
        <taxon>Eutardigrada</taxon>
        <taxon>Parachela</taxon>
        <taxon>Hypsibioidea</taxon>
        <taxon>Hypsibiidae</taxon>
        <taxon>Hypsibius</taxon>
    </lineage>
</organism>
<evidence type="ECO:0000313" key="3">
    <source>
        <dbReference type="Proteomes" id="UP000192578"/>
    </source>
</evidence>
<evidence type="ECO:0000256" key="1">
    <source>
        <dbReference type="SAM" id="MobiDB-lite"/>
    </source>
</evidence>
<reference evidence="3" key="1">
    <citation type="submission" date="2017-01" db="EMBL/GenBank/DDBJ databases">
        <title>Comparative genomics of anhydrobiosis in the tardigrade Hypsibius dujardini.</title>
        <authorList>
            <person name="Yoshida Y."/>
            <person name="Koutsovoulos G."/>
            <person name="Laetsch D."/>
            <person name="Stevens L."/>
            <person name="Kumar S."/>
            <person name="Horikawa D."/>
            <person name="Ishino K."/>
            <person name="Komine S."/>
            <person name="Tomita M."/>
            <person name="Blaxter M."/>
            <person name="Arakawa K."/>
        </authorList>
    </citation>
    <scope>NUCLEOTIDE SEQUENCE [LARGE SCALE GENOMIC DNA]</scope>
    <source>
        <strain evidence="3">Z151</strain>
    </source>
</reference>
<evidence type="ECO:0000313" key="2">
    <source>
        <dbReference type="EMBL" id="OWA55308.1"/>
    </source>
</evidence>
<comment type="caution">
    <text evidence="2">The sequence shown here is derived from an EMBL/GenBank/DDBJ whole genome shotgun (WGS) entry which is preliminary data.</text>
</comment>
<feature type="compositionally biased region" description="Basic residues" evidence="1">
    <location>
        <begin position="1"/>
        <end position="19"/>
    </location>
</feature>
<name>A0A9X6RPC2_HYPEX</name>
<sequence>VPRKILYRRKRPGKEKGKKSLPSPQGAESLYRRKALPGREILYASRKGCREEVSTGRQGVPREESSTIAARGAGRVFYRSQGAPGSSLSPSQEGAGRVSLTVQACRKSLLPSQGVPKEVS</sequence>
<gene>
    <name evidence="2" type="ORF">BV898_19691</name>
</gene>
<protein>
    <submittedName>
        <fullName evidence="2">Uncharacterized protein</fullName>
    </submittedName>
</protein>
<proteinExistence type="predicted"/>
<feature type="non-terminal residue" evidence="2">
    <location>
        <position position="1"/>
    </location>
</feature>
<accession>A0A9X6RPC2</accession>
<keyword evidence="3" id="KW-1185">Reference proteome</keyword>
<dbReference type="Proteomes" id="UP000192578">
    <property type="component" value="Unassembled WGS sequence"/>
</dbReference>
<feature type="region of interest" description="Disordered" evidence="1">
    <location>
        <begin position="1"/>
        <end position="32"/>
    </location>
</feature>
<dbReference type="AlphaFoldDB" id="A0A9X6RPC2"/>
<dbReference type="EMBL" id="MTYJ01000645">
    <property type="protein sequence ID" value="OWA55308.1"/>
    <property type="molecule type" value="Genomic_DNA"/>
</dbReference>